<evidence type="ECO:0000313" key="3">
    <source>
        <dbReference type="Proteomes" id="UP000636811"/>
    </source>
</evidence>
<dbReference type="PROSITE" id="PS51257">
    <property type="entry name" value="PROKAR_LIPOPROTEIN"/>
    <property type="match status" value="1"/>
</dbReference>
<sequence>MKKQNAVAVSSLLLVSLLSGCQSNADQYAADVFTPTQLNSPQETHTINILSVLPAKVAVSNAENHNTAVMVGTVIGAIAGAVAGYALGHGGDLATAGGAIGGGTIGAVSGSTVKTQNIVEGVSLSYKDDTKIFTSVQVGRPCQFTTGLAVIFITQKNETRIQPNATCPVNK</sequence>
<keyword evidence="1" id="KW-0732">Signal</keyword>
<dbReference type="EMBL" id="JADOBI010000004">
    <property type="protein sequence ID" value="MBF7979885.1"/>
    <property type="molecule type" value="Genomic_DNA"/>
</dbReference>
<evidence type="ECO:0000313" key="2">
    <source>
        <dbReference type="EMBL" id="MBF7979885.1"/>
    </source>
</evidence>
<evidence type="ECO:0008006" key="4">
    <source>
        <dbReference type="Google" id="ProtNLM"/>
    </source>
</evidence>
<comment type="caution">
    <text evidence="2">The sequence shown here is derived from an EMBL/GenBank/DDBJ whole genome shotgun (WGS) entry which is preliminary data.</text>
</comment>
<evidence type="ECO:0000256" key="1">
    <source>
        <dbReference type="SAM" id="SignalP"/>
    </source>
</evidence>
<reference evidence="2 3" key="1">
    <citation type="submission" date="2020-11" db="EMBL/GenBank/DDBJ databases">
        <title>Taxonomic investigation of Rahnella strains.</title>
        <authorList>
            <person name="Lee S.D."/>
        </authorList>
    </citation>
    <scope>NUCLEOTIDE SEQUENCE [LARGE SCALE GENOMIC DNA]</scope>
    <source>
        <strain evidence="2 3">SAP-17</strain>
    </source>
</reference>
<accession>A0ABS0E468</accession>
<feature type="signal peptide" evidence="1">
    <location>
        <begin position="1"/>
        <end position="25"/>
    </location>
</feature>
<dbReference type="RefSeq" id="WP_195814188.1">
    <property type="nucleotide sequence ID" value="NZ_JADOBI010000004.1"/>
</dbReference>
<proteinExistence type="predicted"/>
<name>A0ABS0E468_9GAMM</name>
<dbReference type="Proteomes" id="UP000636811">
    <property type="component" value="Unassembled WGS sequence"/>
</dbReference>
<gene>
    <name evidence="2" type="ORF">IV433_10750</name>
</gene>
<feature type="chain" id="PRO_5046776597" description="Glycine zipper 2TM domain-containing protein" evidence="1">
    <location>
        <begin position="26"/>
        <end position="171"/>
    </location>
</feature>
<keyword evidence="3" id="KW-1185">Reference proteome</keyword>
<organism evidence="2 3">
    <name type="scientific">Rahnella laticis</name>
    <dbReference type="NCBI Taxonomy" id="2787622"/>
    <lineage>
        <taxon>Bacteria</taxon>
        <taxon>Pseudomonadati</taxon>
        <taxon>Pseudomonadota</taxon>
        <taxon>Gammaproteobacteria</taxon>
        <taxon>Enterobacterales</taxon>
        <taxon>Yersiniaceae</taxon>
        <taxon>Rahnella</taxon>
    </lineage>
</organism>
<protein>
    <recommendedName>
        <fullName evidence="4">Glycine zipper 2TM domain-containing protein</fullName>
    </recommendedName>
</protein>